<accession>A0A542YW54</accession>
<dbReference type="InterPro" id="IPR037523">
    <property type="entry name" value="VOC_core"/>
</dbReference>
<organism evidence="2 3">
    <name type="scientific">Ornithinicoccus hortensis</name>
    <dbReference type="NCBI Taxonomy" id="82346"/>
    <lineage>
        <taxon>Bacteria</taxon>
        <taxon>Bacillati</taxon>
        <taxon>Actinomycetota</taxon>
        <taxon>Actinomycetes</taxon>
        <taxon>Micrococcales</taxon>
        <taxon>Intrasporangiaceae</taxon>
        <taxon>Ornithinicoccus</taxon>
    </lineage>
</organism>
<protein>
    <recommendedName>
        <fullName evidence="1">VOC domain-containing protein</fullName>
    </recommendedName>
</protein>
<sequence length="130" mass="13680">MSESTPAPLNTVTWWEIPTTDLAAGKTFYAAVLGWSFTSFGDDENYAGILNGEELVGGLYRVEPDTPTTSPVRIYVNVPDLEATLAAAEAAGGSVLTPREEVGGDMGWWAEIADPDGRWLGLCTGSPAAG</sequence>
<dbReference type="Gene3D" id="3.10.180.10">
    <property type="entry name" value="2,3-Dihydroxybiphenyl 1,2-Dioxygenase, domain 1"/>
    <property type="match status" value="1"/>
</dbReference>
<reference evidence="2 3" key="1">
    <citation type="submission" date="2019-06" db="EMBL/GenBank/DDBJ databases">
        <title>Sequencing the genomes of 1000 actinobacteria strains.</title>
        <authorList>
            <person name="Klenk H.-P."/>
        </authorList>
    </citation>
    <scope>NUCLEOTIDE SEQUENCE [LARGE SCALE GENOMIC DNA]</scope>
    <source>
        <strain evidence="2 3">DSM 12335</strain>
    </source>
</reference>
<dbReference type="EMBL" id="VFOP01000001">
    <property type="protein sequence ID" value="TQL52320.1"/>
    <property type="molecule type" value="Genomic_DNA"/>
</dbReference>
<dbReference type="PANTHER" id="PTHR33993">
    <property type="entry name" value="GLYOXALASE-RELATED"/>
    <property type="match status" value="1"/>
</dbReference>
<dbReference type="OrthoDB" id="9793039at2"/>
<proteinExistence type="predicted"/>
<keyword evidence="3" id="KW-1185">Reference proteome</keyword>
<dbReference type="RefSeq" id="WP_141786207.1">
    <property type="nucleotide sequence ID" value="NZ_BAAAIK010000001.1"/>
</dbReference>
<dbReference type="InterPro" id="IPR052164">
    <property type="entry name" value="Anthracycline_SecMetBiosynth"/>
</dbReference>
<dbReference type="InterPro" id="IPR029068">
    <property type="entry name" value="Glyas_Bleomycin-R_OHBP_Dase"/>
</dbReference>
<comment type="caution">
    <text evidence="2">The sequence shown here is derived from an EMBL/GenBank/DDBJ whole genome shotgun (WGS) entry which is preliminary data.</text>
</comment>
<dbReference type="InterPro" id="IPR004360">
    <property type="entry name" value="Glyas_Fos-R_dOase_dom"/>
</dbReference>
<dbReference type="SUPFAM" id="SSF54593">
    <property type="entry name" value="Glyoxalase/Bleomycin resistance protein/Dihydroxybiphenyl dioxygenase"/>
    <property type="match status" value="1"/>
</dbReference>
<evidence type="ECO:0000259" key="1">
    <source>
        <dbReference type="PROSITE" id="PS51819"/>
    </source>
</evidence>
<evidence type="ECO:0000313" key="2">
    <source>
        <dbReference type="EMBL" id="TQL52320.1"/>
    </source>
</evidence>
<feature type="domain" description="VOC" evidence="1">
    <location>
        <begin position="11"/>
        <end position="125"/>
    </location>
</feature>
<dbReference type="PROSITE" id="PS51819">
    <property type="entry name" value="VOC"/>
    <property type="match status" value="1"/>
</dbReference>
<dbReference type="Pfam" id="PF00903">
    <property type="entry name" value="Glyoxalase"/>
    <property type="match status" value="1"/>
</dbReference>
<dbReference type="CDD" id="cd07247">
    <property type="entry name" value="SgaA_N_like"/>
    <property type="match status" value="1"/>
</dbReference>
<dbReference type="AlphaFoldDB" id="A0A542YW54"/>
<evidence type="ECO:0000313" key="3">
    <source>
        <dbReference type="Proteomes" id="UP000319516"/>
    </source>
</evidence>
<gene>
    <name evidence="2" type="ORF">FB467_3501</name>
</gene>
<name>A0A542YW54_9MICO</name>
<dbReference type="Proteomes" id="UP000319516">
    <property type="component" value="Unassembled WGS sequence"/>
</dbReference>